<dbReference type="Gene3D" id="3.40.50.300">
    <property type="entry name" value="P-loop containing nucleotide triphosphate hydrolases"/>
    <property type="match status" value="1"/>
</dbReference>
<gene>
    <name evidence="14" type="ORF">Ljam_2335</name>
</gene>
<feature type="domain" description="ABC transporter" evidence="11">
    <location>
        <begin position="487"/>
        <end position="721"/>
    </location>
</feature>
<feature type="transmembrane region" description="Helical" evidence="10">
    <location>
        <begin position="292"/>
        <end position="325"/>
    </location>
</feature>
<keyword evidence="5" id="KW-0547">Nucleotide-binding</keyword>
<dbReference type="GO" id="GO:0016887">
    <property type="term" value="F:ATP hydrolysis activity"/>
    <property type="evidence" value="ECO:0007669"/>
    <property type="project" value="InterPro"/>
</dbReference>
<feature type="domain" description="Peptidase C39" evidence="13">
    <location>
        <begin position="18"/>
        <end position="137"/>
    </location>
</feature>
<evidence type="ECO:0000256" key="8">
    <source>
        <dbReference type="ARBA" id="ARBA00022989"/>
    </source>
</evidence>
<evidence type="ECO:0000256" key="9">
    <source>
        <dbReference type="ARBA" id="ARBA00023136"/>
    </source>
</evidence>
<evidence type="ECO:0000313" key="15">
    <source>
        <dbReference type="Proteomes" id="UP000054715"/>
    </source>
</evidence>
<sequence length="723" mass="80417">MLFDRVINQIKKTPTVLQIEAVECGAVALGIVLAHYGRWVPLDVLRNDCGVSRDGSRADNIYRAAEKHGMEVEAYSIEPEEIIDSQLPAIIHWEFNHFVVLEGASKHAVYINDPAYGSRTLTWEEFDEGFTGIILELKPSLQFVKAGNKPRILPSLFNRLRHSQAAVFFIILTTLSLAIPGIAIATLNKIFIDEVLVQQLTNWQRPVLLGLIVAALFSGLLTWYQRIMLARLETKMALVNGSTFFWHLLRLPMSFFNQRYLGDILNRLQSSDAIANLVSQQFGTNMVNLMLALIYLMILFLLSVPLTLLVIFTTLINIITLLLIANRRASESQRQTKAINGLMSTAVSGLQLIETYKASGAENDFFRKFSGMHANHLLAEQQLGWTRDASSIVPMALDLLTNTIILGIGAWLTILGEMTIGTVIGFQILYRGFISPIKMLVMLAGKVQEISADLFTVKDITSHRLAPRYIKPQTNEFPENHKLTGHVVFDKITFGYSPLAEPLLVNFSLEIKPGKRVALVGSSGSGKSTIGKLLLGHYQPWTGNIRIDGKPLQDIPNEIKINSIASIDQDINLFHATLKENLTLWNPTIPDEEILNACKAVLMHEAIAGEREQGYESMISEGGSNFSGGQRQRLEIARALLQKPSILILDEATSALDPQMEQMIDSHLRQLGCTLLIISHRLSTIRDSDEIIVLEGGQVVERGTHEELLAIKGAYCHLLASEA</sequence>
<dbReference type="InterPro" id="IPR005074">
    <property type="entry name" value="Peptidase_C39"/>
</dbReference>
<dbReference type="InterPro" id="IPR017871">
    <property type="entry name" value="ABC_transporter-like_CS"/>
</dbReference>
<dbReference type="PROSITE" id="PS50893">
    <property type="entry name" value="ABC_TRANSPORTER_2"/>
    <property type="match status" value="1"/>
</dbReference>
<dbReference type="PROSITE" id="PS50929">
    <property type="entry name" value="ABC_TM1F"/>
    <property type="match status" value="1"/>
</dbReference>
<dbReference type="RefSeq" id="WP_058450193.1">
    <property type="nucleotide sequence ID" value="NZ_CAAAJF010000018.1"/>
</dbReference>
<reference evidence="14 15" key="1">
    <citation type="submission" date="2015-11" db="EMBL/GenBank/DDBJ databases">
        <title>Genomic analysis of 38 Legionella species identifies large and diverse effector repertoires.</title>
        <authorList>
            <person name="Burstein D."/>
            <person name="Amaro F."/>
            <person name="Zusman T."/>
            <person name="Lifshitz Z."/>
            <person name="Cohen O."/>
            <person name="Gilbert J.A."/>
            <person name="Pupko T."/>
            <person name="Shuman H.A."/>
            <person name="Segal G."/>
        </authorList>
    </citation>
    <scope>NUCLEOTIDE SEQUENCE [LARGE SCALE GENOMIC DNA]</scope>
    <source>
        <strain evidence="14 15">JA-26-G1-E2</strain>
    </source>
</reference>
<dbReference type="PROSITE" id="PS50990">
    <property type="entry name" value="PEPTIDASE_C39"/>
    <property type="match status" value="1"/>
</dbReference>
<dbReference type="PANTHER" id="PTHR43394:SF1">
    <property type="entry name" value="ATP-BINDING CASSETTE SUB-FAMILY B MEMBER 10, MITOCHONDRIAL"/>
    <property type="match status" value="1"/>
</dbReference>
<dbReference type="GO" id="GO:0005886">
    <property type="term" value="C:plasma membrane"/>
    <property type="evidence" value="ECO:0007669"/>
    <property type="project" value="UniProtKB-SubCell"/>
</dbReference>
<evidence type="ECO:0000259" key="11">
    <source>
        <dbReference type="PROSITE" id="PS50893"/>
    </source>
</evidence>
<evidence type="ECO:0000256" key="10">
    <source>
        <dbReference type="SAM" id="Phobius"/>
    </source>
</evidence>
<dbReference type="InterPro" id="IPR003593">
    <property type="entry name" value="AAA+_ATPase"/>
</dbReference>
<dbReference type="InterPro" id="IPR003439">
    <property type="entry name" value="ABC_transporter-like_ATP-bd"/>
</dbReference>
<dbReference type="AlphaFoldDB" id="A0A0W0UK67"/>
<dbReference type="Proteomes" id="UP000054715">
    <property type="component" value="Unassembled WGS sequence"/>
</dbReference>
<dbReference type="EMBL" id="LNYG01000013">
    <property type="protein sequence ID" value="KTD08140.1"/>
    <property type="molecule type" value="Genomic_DNA"/>
</dbReference>
<dbReference type="InterPro" id="IPR039421">
    <property type="entry name" value="Type_1_exporter"/>
</dbReference>
<keyword evidence="7" id="KW-0067">ATP-binding</keyword>
<dbReference type="InterPro" id="IPR022514">
    <property type="entry name" value="NHPM_micro_ABC1"/>
</dbReference>
<feature type="domain" description="ABC transmembrane type-1" evidence="12">
    <location>
        <begin position="168"/>
        <end position="449"/>
    </location>
</feature>
<keyword evidence="2" id="KW-0813">Transport</keyword>
<dbReference type="CDD" id="cd18569">
    <property type="entry name" value="ABC_6TM_NHLM_bacteriocin"/>
    <property type="match status" value="1"/>
</dbReference>
<dbReference type="Pfam" id="PF00664">
    <property type="entry name" value="ABC_membrane"/>
    <property type="match status" value="1"/>
</dbReference>
<dbReference type="GO" id="GO:0006508">
    <property type="term" value="P:proteolysis"/>
    <property type="evidence" value="ECO:0007669"/>
    <property type="project" value="InterPro"/>
</dbReference>
<keyword evidence="8 10" id="KW-1133">Transmembrane helix</keyword>
<keyword evidence="6" id="KW-0378">Hydrolase</keyword>
<dbReference type="PROSITE" id="PS00211">
    <property type="entry name" value="ABC_TRANSPORTER_1"/>
    <property type="match status" value="1"/>
</dbReference>
<dbReference type="NCBIfam" id="TIGR03796">
    <property type="entry name" value="NHLM_micro_ABC1"/>
    <property type="match status" value="1"/>
</dbReference>
<organism evidence="14 15">
    <name type="scientific">Legionella jamestowniensis</name>
    <dbReference type="NCBI Taxonomy" id="455"/>
    <lineage>
        <taxon>Bacteria</taxon>
        <taxon>Pseudomonadati</taxon>
        <taxon>Pseudomonadota</taxon>
        <taxon>Gammaproteobacteria</taxon>
        <taxon>Legionellales</taxon>
        <taxon>Legionellaceae</taxon>
        <taxon>Legionella</taxon>
    </lineage>
</organism>
<dbReference type="PATRIC" id="fig|455.5.peg.2458"/>
<dbReference type="GO" id="GO:0005524">
    <property type="term" value="F:ATP binding"/>
    <property type="evidence" value="ECO:0007669"/>
    <property type="project" value="UniProtKB-KW"/>
</dbReference>
<evidence type="ECO:0000256" key="5">
    <source>
        <dbReference type="ARBA" id="ARBA00022741"/>
    </source>
</evidence>
<name>A0A0W0UK67_9GAMM</name>
<feature type="transmembrane region" description="Helical" evidence="10">
    <location>
        <begin position="404"/>
        <end position="430"/>
    </location>
</feature>
<protein>
    <recommendedName>
        <fullName evidence="16">ABC transporter</fullName>
    </recommendedName>
</protein>
<feature type="transmembrane region" description="Helical" evidence="10">
    <location>
        <begin position="207"/>
        <end position="224"/>
    </location>
</feature>
<feature type="transmembrane region" description="Helical" evidence="10">
    <location>
        <begin position="165"/>
        <end position="187"/>
    </location>
</feature>
<evidence type="ECO:0000259" key="13">
    <source>
        <dbReference type="PROSITE" id="PS50990"/>
    </source>
</evidence>
<evidence type="ECO:0000256" key="4">
    <source>
        <dbReference type="ARBA" id="ARBA00022692"/>
    </source>
</evidence>
<dbReference type="InterPro" id="IPR027417">
    <property type="entry name" value="P-loop_NTPase"/>
</dbReference>
<evidence type="ECO:0000256" key="7">
    <source>
        <dbReference type="ARBA" id="ARBA00022840"/>
    </source>
</evidence>
<evidence type="ECO:0000256" key="1">
    <source>
        <dbReference type="ARBA" id="ARBA00004651"/>
    </source>
</evidence>
<dbReference type="GO" id="GO:0008233">
    <property type="term" value="F:peptidase activity"/>
    <property type="evidence" value="ECO:0007669"/>
    <property type="project" value="InterPro"/>
</dbReference>
<dbReference type="PANTHER" id="PTHR43394">
    <property type="entry name" value="ATP-DEPENDENT PERMEASE MDL1, MITOCHONDRIAL"/>
    <property type="match status" value="1"/>
</dbReference>
<dbReference type="SUPFAM" id="SSF90123">
    <property type="entry name" value="ABC transporter transmembrane region"/>
    <property type="match status" value="1"/>
</dbReference>
<dbReference type="OrthoDB" id="9806127at2"/>
<comment type="subcellular location">
    <subcellularLocation>
        <location evidence="1">Cell membrane</location>
        <topology evidence="1">Multi-pass membrane protein</topology>
    </subcellularLocation>
</comment>
<dbReference type="STRING" id="455.Ljam_2335"/>
<accession>A0A0W0UK67</accession>
<keyword evidence="3" id="KW-1003">Cell membrane</keyword>
<dbReference type="Gene3D" id="3.90.70.10">
    <property type="entry name" value="Cysteine proteinases"/>
    <property type="match status" value="1"/>
</dbReference>
<dbReference type="SMART" id="SM00382">
    <property type="entry name" value="AAA"/>
    <property type="match status" value="1"/>
</dbReference>
<evidence type="ECO:0000313" key="14">
    <source>
        <dbReference type="EMBL" id="KTD08140.1"/>
    </source>
</evidence>
<dbReference type="Pfam" id="PF00005">
    <property type="entry name" value="ABC_tran"/>
    <property type="match status" value="1"/>
</dbReference>
<dbReference type="GO" id="GO:0015421">
    <property type="term" value="F:ABC-type oligopeptide transporter activity"/>
    <property type="evidence" value="ECO:0007669"/>
    <property type="project" value="TreeGrafter"/>
</dbReference>
<keyword evidence="4 10" id="KW-0812">Transmembrane</keyword>
<dbReference type="Pfam" id="PF03412">
    <property type="entry name" value="Peptidase_C39"/>
    <property type="match status" value="1"/>
</dbReference>
<evidence type="ECO:0000256" key="6">
    <source>
        <dbReference type="ARBA" id="ARBA00022801"/>
    </source>
</evidence>
<dbReference type="FunFam" id="3.40.50.300:FF:000299">
    <property type="entry name" value="ABC transporter ATP-binding protein/permease"/>
    <property type="match status" value="1"/>
</dbReference>
<dbReference type="InterPro" id="IPR036640">
    <property type="entry name" value="ABC1_TM_sf"/>
</dbReference>
<evidence type="ECO:0000256" key="2">
    <source>
        <dbReference type="ARBA" id="ARBA00022448"/>
    </source>
</evidence>
<dbReference type="Gene3D" id="1.20.1560.10">
    <property type="entry name" value="ABC transporter type 1, transmembrane domain"/>
    <property type="match status" value="1"/>
</dbReference>
<dbReference type="InterPro" id="IPR011527">
    <property type="entry name" value="ABC1_TM_dom"/>
</dbReference>
<proteinExistence type="predicted"/>
<evidence type="ECO:0000259" key="12">
    <source>
        <dbReference type="PROSITE" id="PS50929"/>
    </source>
</evidence>
<feature type="transmembrane region" description="Helical" evidence="10">
    <location>
        <begin position="236"/>
        <end position="256"/>
    </location>
</feature>
<comment type="caution">
    <text evidence="14">The sequence shown here is derived from an EMBL/GenBank/DDBJ whole genome shotgun (WGS) entry which is preliminary data.</text>
</comment>
<evidence type="ECO:0008006" key="16">
    <source>
        <dbReference type="Google" id="ProtNLM"/>
    </source>
</evidence>
<keyword evidence="9 10" id="KW-0472">Membrane</keyword>
<evidence type="ECO:0000256" key="3">
    <source>
        <dbReference type="ARBA" id="ARBA00022475"/>
    </source>
</evidence>
<dbReference type="SUPFAM" id="SSF52540">
    <property type="entry name" value="P-loop containing nucleoside triphosphate hydrolases"/>
    <property type="match status" value="1"/>
</dbReference>